<dbReference type="SUPFAM" id="SSF52058">
    <property type="entry name" value="L domain-like"/>
    <property type="match status" value="1"/>
</dbReference>
<evidence type="ECO:0000256" key="1">
    <source>
        <dbReference type="ARBA" id="ARBA00004236"/>
    </source>
</evidence>
<dbReference type="Proteomes" id="UP001234989">
    <property type="component" value="Chromosome 5"/>
</dbReference>
<reference evidence="12" key="1">
    <citation type="submission" date="2023-08" db="EMBL/GenBank/DDBJ databases">
        <title>A de novo genome assembly of Solanum verrucosum Schlechtendal, a Mexican diploid species geographically isolated from the other diploid A-genome species in potato relatives.</title>
        <authorList>
            <person name="Hosaka K."/>
        </authorList>
    </citation>
    <scope>NUCLEOTIDE SEQUENCE</scope>
    <source>
        <tissue evidence="12">Young leaves</tissue>
    </source>
</reference>
<organism evidence="12 13">
    <name type="scientific">Solanum verrucosum</name>
    <dbReference type="NCBI Taxonomy" id="315347"/>
    <lineage>
        <taxon>Eukaryota</taxon>
        <taxon>Viridiplantae</taxon>
        <taxon>Streptophyta</taxon>
        <taxon>Embryophyta</taxon>
        <taxon>Tracheophyta</taxon>
        <taxon>Spermatophyta</taxon>
        <taxon>Magnoliopsida</taxon>
        <taxon>eudicotyledons</taxon>
        <taxon>Gunneridae</taxon>
        <taxon>Pentapetalae</taxon>
        <taxon>asterids</taxon>
        <taxon>lamiids</taxon>
        <taxon>Solanales</taxon>
        <taxon>Solanaceae</taxon>
        <taxon>Solanoideae</taxon>
        <taxon>Solaneae</taxon>
        <taxon>Solanum</taxon>
    </lineage>
</organism>
<keyword evidence="10" id="KW-0472">Membrane</keyword>
<keyword evidence="4" id="KW-0597">Phosphoprotein</keyword>
<evidence type="ECO:0000256" key="11">
    <source>
        <dbReference type="ARBA" id="ARBA00037847"/>
    </source>
</evidence>
<evidence type="ECO:0000256" key="5">
    <source>
        <dbReference type="ARBA" id="ARBA00022614"/>
    </source>
</evidence>
<dbReference type="Gene3D" id="3.80.10.10">
    <property type="entry name" value="Ribonuclease Inhibitor"/>
    <property type="match status" value="1"/>
</dbReference>
<accession>A0AAF0R1L3</accession>
<protein>
    <recommendedName>
        <fullName evidence="14">LRR-RLK</fullName>
    </recommendedName>
</protein>
<dbReference type="GO" id="GO:0016020">
    <property type="term" value="C:membrane"/>
    <property type="evidence" value="ECO:0007669"/>
    <property type="project" value="UniProtKB-SubCell"/>
</dbReference>
<comment type="subcellular location">
    <subcellularLocation>
        <location evidence="1">Cell membrane</location>
    </subcellularLocation>
    <subcellularLocation>
        <location evidence="11">Endomembrane system</location>
        <topology evidence="11">Single-pass membrane protein</topology>
    </subcellularLocation>
</comment>
<dbReference type="AlphaFoldDB" id="A0AAF0R1L3"/>
<dbReference type="FunFam" id="3.80.10.10:FF:000722">
    <property type="entry name" value="Leucine-rich repeat receptor-like protein kinase"/>
    <property type="match status" value="1"/>
</dbReference>
<dbReference type="InterPro" id="IPR032675">
    <property type="entry name" value="LRR_dom_sf"/>
</dbReference>
<keyword evidence="13" id="KW-1185">Reference proteome</keyword>
<evidence type="ECO:0000256" key="9">
    <source>
        <dbReference type="ARBA" id="ARBA00022989"/>
    </source>
</evidence>
<dbReference type="PRINTS" id="PR00019">
    <property type="entry name" value="LEURICHRPT"/>
</dbReference>
<keyword evidence="9" id="KW-1133">Transmembrane helix</keyword>
<dbReference type="InterPro" id="IPR001611">
    <property type="entry name" value="Leu-rich_rpt"/>
</dbReference>
<evidence type="ECO:0000256" key="8">
    <source>
        <dbReference type="ARBA" id="ARBA00022737"/>
    </source>
</evidence>
<evidence type="ECO:0000313" key="13">
    <source>
        <dbReference type="Proteomes" id="UP001234989"/>
    </source>
</evidence>
<evidence type="ECO:0000256" key="2">
    <source>
        <dbReference type="ARBA" id="ARBA00009592"/>
    </source>
</evidence>
<name>A0AAF0R1L3_SOLVR</name>
<evidence type="ECO:0008006" key="14">
    <source>
        <dbReference type="Google" id="ProtNLM"/>
    </source>
</evidence>
<evidence type="ECO:0000256" key="6">
    <source>
        <dbReference type="ARBA" id="ARBA00022692"/>
    </source>
</evidence>
<dbReference type="PANTHER" id="PTHR48062">
    <property type="entry name" value="RECEPTOR-LIKE PROTEIN 14"/>
    <property type="match status" value="1"/>
</dbReference>
<evidence type="ECO:0000256" key="3">
    <source>
        <dbReference type="ARBA" id="ARBA00022475"/>
    </source>
</evidence>
<dbReference type="EMBL" id="CP133616">
    <property type="protein sequence ID" value="WMV30326.1"/>
    <property type="molecule type" value="Genomic_DNA"/>
</dbReference>
<evidence type="ECO:0000313" key="12">
    <source>
        <dbReference type="EMBL" id="WMV30326.1"/>
    </source>
</evidence>
<keyword evidence="5" id="KW-0433">Leucine-rich repeat</keyword>
<comment type="similarity">
    <text evidence="2">Belongs to the RLP family.</text>
</comment>
<evidence type="ECO:0000256" key="7">
    <source>
        <dbReference type="ARBA" id="ARBA00022729"/>
    </source>
</evidence>
<dbReference type="Pfam" id="PF13855">
    <property type="entry name" value="LRR_8"/>
    <property type="match status" value="1"/>
</dbReference>
<keyword evidence="8" id="KW-0677">Repeat</keyword>
<evidence type="ECO:0000256" key="4">
    <source>
        <dbReference type="ARBA" id="ARBA00022553"/>
    </source>
</evidence>
<proteinExistence type="inferred from homology"/>
<keyword evidence="3" id="KW-1003">Cell membrane</keyword>
<keyword evidence="7" id="KW-0732">Signal</keyword>
<dbReference type="InterPro" id="IPR051502">
    <property type="entry name" value="RLP_Defense_Trigger"/>
</dbReference>
<evidence type="ECO:0000256" key="10">
    <source>
        <dbReference type="ARBA" id="ARBA00023136"/>
    </source>
</evidence>
<gene>
    <name evidence="12" type="ORF">MTR67_023711</name>
</gene>
<dbReference type="PANTHER" id="PTHR48062:SF52">
    <property type="entry name" value="RECEPTOR-LIKE PROTEIN 8-RELATED"/>
    <property type="match status" value="1"/>
</dbReference>
<sequence>MNAPSDEWDRYYQDSVALVTKGLDLEVVRILFLYTTVDLSNNKFEGHIPSIMGDLTALRVLNISHNGLKGKIPARFVSLTSLEALNLSYNHLEGCIPQGNQFSTFENNSYKGNDGLRGYPFSEGCGSSRMPETYNTTHMLDEESSCTFLNEFRNGILSRWTYYWILHSIFHDFELKFQLAF</sequence>
<keyword evidence="6" id="KW-0812">Transmembrane</keyword>